<sequence length="64" mass="7135">MHSDKLDLREAFSAVNLATLARFHENHNTKRHVAANRENELRPQAPQSSQGSSLGHDGHKNPPL</sequence>
<protein>
    <submittedName>
        <fullName evidence="2">Uncharacterized protein</fullName>
    </submittedName>
</protein>
<name>A0A392U124_9FABA</name>
<organism evidence="2 3">
    <name type="scientific">Trifolium medium</name>
    <dbReference type="NCBI Taxonomy" id="97028"/>
    <lineage>
        <taxon>Eukaryota</taxon>
        <taxon>Viridiplantae</taxon>
        <taxon>Streptophyta</taxon>
        <taxon>Embryophyta</taxon>
        <taxon>Tracheophyta</taxon>
        <taxon>Spermatophyta</taxon>
        <taxon>Magnoliopsida</taxon>
        <taxon>eudicotyledons</taxon>
        <taxon>Gunneridae</taxon>
        <taxon>Pentapetalae</taxon>
        <taxon>rosids</taxon>
        <taxon>fabids</taxon>
        <taxon>Fabales</taxon>
        <taxon>Fabaceae</taxon>
        <taxon>Papilionoideae</taxon>
        <taxon>50 kb inversion clade</taxon>
        <taxon>NPAAA clade</taxon>
        <taxon>Hologalegina</taxon>
        <taxon>IRL clade</taxon>
        <taxon>Trifolieae</taxon>
        <taxon>Trifolium</taxon>
    </lineage>
</organism>
<keyword evidence="3" id="KW-1185">Reference proteome</keyword>
<comment type="caution">
    <text evidence="2">The sequence shown here is derived from an EMBL/GenBank/DDBJ whole genome shotgun (WGS) entry which is preliminary data.</text>
</comment>
<dbReference type="AlphaFoldDB" id="A0A392U124"/>
<feature type="non-terminal residue" evidence="2">
    <location>
        <position position="64"/>
    </location>
</feature>
<dbReference type="EMBL" id="LXQA010709488">
    <property type="protein sequence ID" value="MCI67121.1"/>
    <property type="molecule type" value="Genomic_DNA"/>
</dbReference>
<evidence type="ECO:0000313" key="2">
    <source>
        <dbReference type="EMBL" id="MCI67121.1"/>
    </source>
</evidence>
<proteinExistence type="predicted"/>
<dbReference type="Proteomes" id="UP000265520">
    <property type="component" value="Unassembled WGS sequence"/>
</dbReference>
<reference evidence="2 3" key="1">
    <citation type="journal article" date="2018" name="Front. Plant Sci.">
        <title>Red Clover (Trifolium pratense) and Zigzag Clover (T. medium) - A Picture of Genomic Similarities and Differences.</title>
        <authorList>
            <person name="Dluhosova J."/>
            <person name="Istvanek J."/>
            <person name="Nedelnik J."/>
            <person name="Repkova J."/>
        </authorList>
    </citation>
    <scope>NUCLEOTIDE SEQUENCE [LARGE SCALE GENOMIC DNA]</scope>
    <source>
        <strain evidence="3">cv. 10/8</strain>
        <tissue evidence="2">Leaf</tissue>
    </source>
</reference>
<evidence type="ECO:0000313" key="3">
    <source>
        <dbReference type="Proteomes" id="UP000265520"/>
    </source>
</evidence>
<accession>A0A392U124</accession>
<feature type="region of interest" description="Disordered" evidence="1">
    <location>
        <begin position="27"/>
        <end position="64"/>
    </location>
</feature>
<evidence type="ECO:0000256" key="1">
    <source>
        <dbReference type="SAM" id="MobiDB-lite"/>
    </source>
</evidence>